<proteinExistence type="inferred from homology"/>
<dbReference type="InParanoid" id="H2XS52"/>
<organism evidence="2 3">
    <name type="scientific">Ciona intestinalis</name>
    <name type="common">Transparent sea squirt</name>
    <name type="synonym">Ascidia intestinalis</name>
    <dbReference type="NCBI Taxonomy" id="7719"/>
    <lineage>
        <taxon>Eukaryota</taxon>
        <taxon>Metazoa</taxon>
        <taxon>Chordata</taxon>
        <taxon>Tunicata</taxon>
        <taxon>Ascidiacea</taxon>
        <taxon>Phlebobranchia</taxon>
        <taxon>Cionidae</taxon>
        <taxon>Ciona</taxon>
    </lineage>
</organism>
<dbReference type="OMA" id="YILSPQY"/>
<dbReference type="STRING" id="7719.ENSCINP00000032486"/>
<dbReference type="Gene3D" id="3.40.50.1010">
    <property type="entry name" value="5'-nuclease"/>
    <property type="match status" value="1"/>
</dbReference>
<accession>H2XS52</accession>
<dbReference type="GeneTree" id="ENSGT00530000063168"/>
<reference evidence="3" key="1">
    <citation type="journal article" date="2002" name="Science">
        <title>The draft genome of Ciona intestinalis: insights into chordate and vertebrate origins.</title>
        <authorList>
            <person name="Dehal P."/>
            <person name="Satou Y."/>
            <person name="Campbell R.K."/>
            <person name="Chapman J."/>
            <person name="Degnan B."/>
            <person name="De Tomaso A."/>
            <person name="Davidson B."/>
            <person name="Di Gregorio A."/>
            <person name="Gelpke M."/>
            <person name="Goodstein D.M."/>
            <person name="Harafuji N."/>
            <person name="Hastings K.E."/>
            <person name="Ho I."/>
            <person name="Hotta K."/>
            <person name="Huang W."/>
            <person name="Kawashima T."/>
            <person name="Lemaire P."/>
            <person name="Martinez D."/>
            <person name="Meinertzhagen I.A."/>
            <person name="Necula S."/>
            <person name="Nonaka M."/>
            <person name="Putnam N."/>
            <person name="Rash S."/>
            <person name="Saiga H."/>
            <person name="Satake M."/>
            <person name="Terry A."/>
            <person name="Yamada L."/>
            <person name="Wang H.G."/>
            <person name="Awazu S."/>
            <person name="Azumi K."/>
            <person name="Boore J."/>
            <person name="Branno M."/>
            <person name="Chin-Bow S."/>
            <person name="DeSantis R."/>
            <person name="Doyle S."/>
            <person name="Francino P."/>
            <person name="Keys D.N."/>
            <person name="Haga S."/>
            <person name="Hayashi H."/>
            <person name="Hino K."/>
            <person name="Imai K.S."/>
            <person name="Inaba K."/>
            <person name="Kano S."/>
            <person name="Kobayashi K."/>
            <person name="Kobayashi M."/>
            <person name="Lee B.I."/>
            <person name="Makabe K.W."/>
            <person name="Manohar C."/>
            <person name="Matassi G."/>
            <person name="Medina M."/>
            <person name="Mochizuki Y."/>
            <person name="Mount S."/>
            <person name="Morishita T."/>
            <person name="Miura S."/>
            <person name="Nakayama A."/>
            <person name="Nishizaka S."/>
            <person name="Nomoto H."/>
            <person name="Ohta F."/>
            <person name="Oishi K."/>
            <person name="Rigoutsos I."/>
            <person name="Sano M."/>
            <person name="Sasaki A."/>
            <person name="Sasakura Y."/>
            <person name="Shoguchi E."/>
            <person name="Shin-i T."/>
            <person name="Spagnuolo A."/>
            <person name="Stainier D."/>
            <person name="Suzuki M.M."/>
            <person name="Tassy O."/>
            <person name="Takatori N."/>
            <person name="Tokuoka M."/>
            <person name="Yagi K."/>
            <person name="Yoshizaki F."/>
            <person name="Wada S."/>
            <person name="Zhang C."/>
            <person name="Hyatt P.D."/>
            <person name="Larimer F."/>
            <person name="Detter C."/>
            <person name="Doggett N."/>
            <person name="Glavina T."/>
            <person name="Hawkins T."/>
            <person name="Richardson P."/>
            <person name="Lucas S."/>
            <person name="Kohara Y."/>
            <person name="Levine M."/>
            <person name="Satoh N."/>
            <person name="Rokhsar D.S."/>
        </authorList>
    </citation>
    <scope>NUCLEOTIDE SEQUENCE [LARGE SCALE GENOMIC DNA]</scope>
</reference>
<evidence type="ECO:0000313" key="2">
    <source>
        <dbReference type="Ensembl" id="ENSCINP00000032486.1"/>
    </source>
</evidence>
<dbReference type="PANTHER" id="PTHR15976:SF16">
    <property type="entry name" value="ASTEROID DOMAIN-CONTAINING PROTEIN"/>
    <property type="match status" value="1"/>
</dbReference>
<name>H2XS52_CIOIN</name>
<evidence type="ECO:0008006" key="4">
    <source>
        <dbReference type="Google" id="ProtNLM"/>
    </source>
</evidence>
<comment type="similarity">
    <text evidence="1">Belongs to the constitutive coactivator of PPAR-gamma family.</text>
</comment>
<dbReference type="FunFam" id="3.40.50.1010:FF:000009">
    <property type="entry name" value="Constitutive coactivator of PPAR-gamma-like protein 1"/>
    <property type="match status" value="1"/>
</dbReference>
<reference evidence="2" key="4">
    <citation type="submission" date="2025-09" db="UniProtKB">
        <authorList>
            <consortium name="Ensembl"/>
        </authorList>
    </citation>
    <scope>IDENTIFICATION</scope>
</reference>
<sequence>MGAHDLQEFIEKFCPNACLNVDLGHSAWRKQINGRNAFNHIETLYLVIDAESCLHRLYGGSYTDWVCGGQWNQMYHFIKCFCMAAERSNIEFTIFFNGALEKQRITEWTKNQNKLKENIRKIINHTYKRGTPPPKVWFTPPPCITHCIRTAFIACGVQVCQSINDHHREIIAYCRGNAFHGILGQSGDYVAFDPPRYFSSQLLKLSRYSYCISTVQFQLDELSKHLSLPAHHFPLLVTLLGNHILKPEEVAAFLMGLVNPTSDDTTTETSINKLVLPEVSKIVPAVADYINKLSTPTDLDSVAKVVFKRCSKNFTDKTKRLKESVYYYQSATRNGGRFMESLKEQSTSAPGISDSHEKEDLVEISSLNTSGSVSSGSEVSTIQENSVKMRLLNRGSENVAAIQQLPQQWLHPVILLVNNFIRYLYEYTLLYLRLASVLFHTPRASLTNDAIDALALNLENKLLLDKVETPTEKSVCVDTPQASLPVTTVCKIVGILLLVRPPSPIEENPIPSNSSMDKSYSEIVTPPLPKLPDKVIDVTLKRHKMSLMHPYVYQTLTQGEIKLDVSLEDDSNQSIPPLAHIFRPIRQHIYGILFSISSIMRTTNQVIKIQKTILLYQVRPIIIKEWCGARNKTTWTPELVPPLPFDDWQVPALTSLWFGTEPVDKNRRMRAFLSCLHSDTPSMLNPHFVPHHTLVLCCLLRYLIQFPSSCVLHRHEIDAFLATSVSVLLFDPYEEKEAPHLTPRGIELASMFMRGVDMVLFANSACGEPIPAKYAAPWMYFDGRVFQHKLFLSLQEGANLVQLCDGKVDHVARVERMRQAILEGCS</sequence>
<dbReference type="FunCoup" id="H2XS52">
    <property type="interactions" value="177"/>
</dbReference>
<dbReference type="GO" id="GO:0005634">
    <property type="term" value="C:nucleus"/>
    <property type="evidence" value="ECO:0000318"/>
    <property type="project" value="GO_Central"/>
</dbReference>
<reference evidence="2" key="2">
    <citation type="journal article" date="2008" name="Genome Biol.">
        <title>Improved genome assembly and evidence-based global gene model set for the chordate Ciona intestinalis: new insight into intron and operon populations.</title>
        <authorList>
            <person name="Satou Y."/>
            <person name="Mineta K."/>
            <person name="Ogasawara M."/>
            <person name="Sasakura Y."/>
            <person name="Shoguchi E."/>
            <person name="Ueno K."/>
            <person name="Yamada L."/>
            <person name="Matsumoto J."/>
            <person name="Wasserscheid J."/>
            <person name="Dewar K."/>
            <person name="Wiley G.B."/>
            <person name="Macmil S.L."/>
            <person name="Roe B.A."/>
            <person name="Zeller R.W."/>
            <person name="Hastings K.E."/>
            <person name="Lemaire P."/>
            <person name="Lindquist E."/>
            <person name="Endo T."/>
            <person name="Hotta K."/>
            <person name="Inaba K."/>
        </authorList>
    </citation>
    <scope>NUCLEOTIDE SEQUENCE [LARGE SCALE GENOMIC DNA]</scope>
    <source>
        <strain evidence="2">wild type</strain>
    </source>
</reference>
<protein>
    <recommendedName>
        <fullName evidence="4">Constitutive coactivator of peroxisome proliferator-activated receptor gamma</fullName>
    </recommendedName>
</protein>
<dbReference type="InterPro" id="IPR026784">
    <property type="entry name" value="Coact_PPARg"/>
</dbReference>
<dbReference type="Proteomes" id="UP000008144">
    <property type="component" value="Chromosome 7"/>
</dbReference>
<dbReference type="Ensembl" id="ENSCINT00000032436.1">
    <property type="protein sequence ID" value="ENSCINP00000032486.1"/>
    <property type="gene ID" value="ENSCING00000001755.3"/>
</dbReference>
<dbReference type="InterPro" id="IPR029060">
    <property type="entry name" value="PIN-like_dom_sf"/>
</dbReference>
<evidence type="ECO:0000256" key="1">
    <source>
        <dbReference type="ARBA" id="ARBA00009495"/>
    </source>
</evidence>
<reference evidence="2" key="3">
    <citation type="submission" date="2025-08" db="UniProtKB">
        <authorList>
            <consortium name="Ensembl"/>
        </authorList>
    </citation>
    <scope>IDENTIFICATION</scope>
</reference>
<dbReference type="EMBL" id="EAAA01002436">
    <property type="status" value="NOT_ANNOTATED_CDS"/>
    <property type="molecule type" value="Genomic_DNA"/>
</dbReference>
<dbReference type="SUPFAM" id="SSF88723">
    <property type="entry name" value="PIN domain-like"/>
    <property type="match status" value="1"/>
</dbReference>
<dbReference type="AlphaFoldDB" id="H2XS52"/>
<dbReference type="PANTHER" id="PTHR15976">
    <property type="entry name" value="CONSTITUTIVE COACTIVATOR OF PEROXISOME PROLIFERATOR-ACTIVATED RECEPTOR GAMMA"/>
    <property type="match status" value="1"/>
</dbReference>
<keyword evidence="3" id="KW-1185">Reference proteome</keyword>
<evidence type="ECO:0000313" key="3">
    <source>
        <dbReference type="Proteomes" id="UP000008144"/>
    </source>
</evidence>